<dbReference type="AlphaFoldDB" id="A0A915D7N7"/>
<protein>
    <submittedName>
        <fullName evidence="2">Uncharacterized protein</fullName>
    </submittedName>
</protein>
<name>A0A915D7N7_9BILA</name>
<evidence type="ECO:0000313" key="1">
    <source>
        <dbReference type="Proteomes" id="UP000887574"/>
    </source>
</evidence>
<keyword evidence="1" id="KW-1185">Reference proteome</keyword>
<dbReference type="WBParaSite" id="jg16344">
    <property type="protein sequence ID" value="jg16344"/>
    <property type="gene ID" value="jg16344"/>
</dbReference>
<organism evidence="1 2">
    <name type="scientific">Ditylenchus dipsaci</name>
    <dbReference type="NCBI Taxonomy" id="166011"/>
    <lineage>
        <taxon>Eukaryota</taxon>
        <taxon>Metazoa</taxon>
        <taxon>Ecdysozoa</taxon>
        <taxon>Nematoda</taxon>
        <taxon>Chromadorea</taxon>
        <taxon>Rhabditida</taxon>
        <taxon>Tylenchina</taxon>
        <taxon>Tylenchomorpha</taxon>
        <taxon>Sphaerularioidea</taxon>
        <taxon>Anguinidae</taxon>
        <taxon>Anguininae</taxon>
        <taxon>Ditylenchus</taxon>
    </lineage>
</organism>
<dbReference type="Proteomes" id="UP000887574">
    <property type="component" value="Unplaced"/>
</dbReference>
<proteinExistence type="predicted"/>
<reference evidence="2" key="1">
    <citation type="submission" date="2022-11" db="UniProtKB">
        <authorList>
            <consortium name="WormBaseParasite"/>
        </authorList>
    </citation>
    <scope>IDENTIFICATION</scope>
</reference>
<accession>A0A915D7N7</accession>
<sequence>MECVKATQRTWKSKEMASRIKLEPIGWASKNGSSATATKLMYTKMDKKQSKVLGSAFLLVSSEHNTTYCQVCGNVLLEEPINFGDSNLLTNLFHNSKSQQPESSGDAGEQETSGAVAPVLDLGKVVADNKQDSQLSARCGFVAALVLAHSSTQTRWEELSGILAHIPVLSTLMSIVANVEEQKRLAHQSQVFSP</sequence>
<evidence type="ECO:0000313" key="2">
    <source>
        <dbReference type="WBParaSite" id="jg16344"/>
    </source>
</evidence>